<protein>
    <submittedName>
        <fullName evidence="2">Uncharacterized protein</fullName>
    </submittedName>
</protein>
<name>X1GW66_9ZZZZ</name>
<feature type="transmembrane region" description="Helical" evidence="1">
    <location>
        <begin position="15"/>
        <end position="33"/>
    </location>
</feature>
<evidence type="ECO:0000256" key="1">
    <source>
        <dbReference type="SAM" id="Phobius"/>
    </source>
</evidence>
<dbReference type="AlphaFoldDB" id="X1GW66"/>
<keyword evidence="1" id="KW-0812">Transmembrane</keyword>
<keyword evidence="1" id="KW-1133">Transmembrane helix</keyword>
<evidence type="ECO:0000313" key="2">
    <source>
        <dbReference type="EMBL" id="GAH49075.1"/>
    </source>
</evidence>
<dbReference type="EMBL" id="BARU01021751">
    <property type="protein sequence ID" value="GAH49075.1"/>
    <property type="molecule type" value="Genomic_DNA"/>
</dbReference>
<organism evidence="2">
    <name type="scientific">marine sediment metagenome</name>
    <dbReference type="NCBI Taxonomy" id="412755"/>
    <lineage>
        <taxon>unclassified sequences</taxon>
        <taxon>metagenomes</taxon>
        <taxon>ecological metagenomes</taxon>
    </lineage>
</organism>
<reference evidence="2" key="1">
    <citation type="journal article" date="2014" name="Front. Microbiol.">
        <title>High frequency of phylogenetically diverse reductive dehalogenase-homologous genes in deep subseafloor sedimentary metagenomes.</title>
        <authorList>
            <person name="Kawai M."/>
            <person name="Futagami T."/>
            <person name="Toyoda A."/>
            <person name="Takaki Y."/>
            <person name="Nishi S."/>
            <person name="Hori S."/>
            <person name="Arai W."/>
            <person name="Tsubouchi T."/>
            <person name="Morono Y."/>
            <person name="Uchiyama I."/>
            <person name="Ito T."/>
            <person name="Fujiyama A."/>
            <person name="Inagaki F."/>
            <person name="Takami H."/>
        </authorList>
    </citation>
    <scope>NUCLEOTIDE SEQUENCE</scope>
    <source>
        <strain evidence="2">Expedition CK06-06</strain>
    </source>
</reference>
<feature type="non-terminal residue" evidence="2">
    <location>
        <position position="164"/>
    </location>
</feature>
<keyword evidence="1" id="KW-0472">Membrane</keyword>
<feature type="transmembrane region" description="Helical" evidence="1">
    <location>
        <begin position="49"/>
        <end position="70"/>
    </location>
</feature>
<gene>
    <name evidence="2" type="ORF">S03H2_35543</name>
</gene>
<proteinExistence type="predicted"/>
<comment type="caution">
    <text evidence="2">The sequence shown here is derived from an EMBL/GenBank/DDBJ whole genome shotgun (WGS) entry which is preliminary data.</text>
</comment>
<accession>X1GW66</accession>
<sequence length="164" mass="19212">MYYIGVKGYRAKNRYGGISSILCGICFLIYGYYNSINELGFFTYPLNGFMVWWIGVILIVNLIFTTIIRIDIKKMRIEVKNGNKEGENIREKSVLRRYIRRMTEEDPYREEIPLKMEIIRKSFHLTGFLLVIAYYGIAPLVNDALKIMLQPGEPVYVFLWGNES</sequence>
<feature type="transmembrane region" description="Helical" evidence="1">
    <location>
        <begin position="123"/>
        <end position="141"/>
    </location>
</feature>